<evidence type="ECO:0000256" key="4">
    <source>
        <dbReference type="RuleBase" id="RU004003"/>
    </source>
</evidence>
<dbReference type="GO" id="GO:0009279">
    <property type="term" value="C:cell outer membrane"/>
    <property type="evidence" value="ECO:0007669"/>
    <property type="project" value="UniProtKB-SubCell"/>
</dbReference>
<dbReference type="InterPro" id="IPR004846">
    <property type="entry name" value="T2SS/T3SS_dom"/>
</dbReference>
<keyword evidence="2" id="KW-0732">Signal</keyword>
<evidence type="ECO:0000256" key="1">
    <source>
        <dbReference type="ARBA" id="ARBA00004370"/>
    </source>
</evidence>
<dbReference type="PANTHER" id="PTHR30604:SF1">
    <property type="entry name" value="DNA UTILIZATION PROTEIN HOFQ"/>
    <property type="match status" value="1"/>
</dbReference>
<evidence type="ECO:0000313" key="9">
    <source>
        <dbReference type="Proteomes" id="UP000266287"/>
    </source>
</evidence>
<feature type="domain" description="NolW-like" evidence="7">
    <location>
        <begin position="20"/>
        <end position="75"/>
    </location>
</feature>
<dbReference type="AlphaFoldDB" id="A0A399FXH2"/>
<dbReference type="Gene3D" id="3.30.1370.120">
    <property type="match status" value="1"/>
</dbReference>
<evidence type="ECO:0000256" key="5">
    <source>
        <dbReference type="RuleBase" id="RU004004"/>
    </source>
</evidence>
<dbReference type="InterPro" id="IPR005644">
    <property type="entry name" value="NolW-like"/>
</dbReference>
<keyword evidence="5" id="KW-0813">Transport</keyword>
<dbReference type="GO" id="GO:0009306">
    <property type="term" value="P:protein secretion"/>
    <property type="evidence" value="ECO:0007669"/>
    <property type="project" value="InterPro"/>
</dbReference>
<keyword evidence="3" id="KW-0472">Membrane</keyword>
<organism evidence="8 9">
    <name type="scientific">candidate division NPL-UPA2 bacterium Unc8</name>
    <dbReference type="NCBI Taxonomy" id="1980939"/>
    <lineage>
        <taxon>Bacteria</taxon>
    </lineage>
</organism>
<feature type="domain" description="Type II/III secretion system secretin-like" evidence="6">
    <location>
        <begin position="155"/>
        <end position="325"/>
    </location>
</feature>
<comment type="caution">
    <text evidence="8">The sequence shown here is derived from an EMBL/GenBank/DDBJ whole genome shotgun (WGS) entry which is preliminary data.</text>
</comment>
<sequence length="338" mass="37292">MARARCFFFLILFLIGLQTLSFAREPDIIPQLREDFPGAIISFDPATNTIVVTATPEEQQKIGEMLEVLDTPPPQIAIEARFIEFIVTDTGELGGELRLPDLEVGEIAADATVDIVVNWALGVTPFPVDAAAGIIRLLRDPPRVTPAVTKAIIRALAKEGRVEVISAPRVVTLSGHTAEIKLETKVPYLTEVRFVEGVPEFPPPAEKEAGIFLEVTPAAIEGGALITMEIKPTVKFLVRRVPGVPGVPRDFAHPIIDERTTQTHAVIESGETIILGGLIGREERMVDRKLPILGDIPVLGQLFFRHRYHLDEKRKLLIFLTAHLVDPWGEIIVARREN</sequence>
<proteinExistence type="inferred from homology"/>
<dbReference type="PROSITE" id="PS00875">
    <property type="entry name" value="T2SP_D"/>
    <property type="match status" value="1"/>
</dbReference>
<protein>
    <submittedName>
        <fullName evidence="8">Uncharacterized protein</fullName>
    </submittedName>
</protein>
<comment type="subcellular location">
    <subcellularLocation>
        <location evidence="5">Cell outer membrane</location>
    </subcellularLocation>
    <subcellularLocation>
        <location evidence="1">Membrane</location>
    </subcellularLocation>
</comment>
<dbReference type="InterPro" id="IPR038591">
    <property type="entry name" value="NolW-like_sf"/>
</dbReference>
<dbReference type="InterPro" id="IPR051808">
    <property type="entry name" value="Type_IV_pilus_biogenesis"/>
</dbReference>
<accession>A0A399FXH2</accession>
<dbReference type="PANTHER" id="PTHR30604">
    <property type="entry name" value="PROTEIN TRANSPORT PROTEIN HOFQ"/>
    <property type="match status" value="1"/>
</dbReference>
<dbReference type="Pfam" id="PF03958">
    <property type="entry name" value="Secretin_N"/>
    <property type="match status" value="1"/>
</dbReference>
<reference evidence="8 9" key="1">
    <citation type="submission" date="2018-08" db="EMBL/GenBank/DDBJ databases">
        <title>Draft genome of candidate division NPL-UPA2 bacterium Unc8 that adapted to ultra-basic serpentinizing groundwater.</title>
        <authorList>
            <person name="Ishii S."/>
            <person name="Suzuki S."/>
            <person name="Nealson K.H."/>
        </authorList>
    </citation>
    <scope>NUCLEOTIDE SEQUENCE [LARGE SCALE GENOMIC DNA]</scope>
    <source>
        <strain evidence="8">Unc8</strain>
    </source>
</reference>
<evidence type="ECO:0000256" key="2">
    <source>
        <dbReference type="ARBA" id="ARBA00022729"/>
    </source>
</evidence>
<dbReference type="Pfam" id="PF00263">
    <property type="entry name" value="Secretin"/>
    <property type="match status" value="1"/>
</dbReference>
<dbReference type="EMBL" id="NDHY01000001">
    <property type="protein sequence ID" value="RII01095.1"/>
    <property type="molecule type" value="Genomic_DNA"/>
</dbReference>
<evidence type="ECO:0000313" key="8">
    <source>
        <dbReference type="EMBL" id="RII01095.1"/>
    </source>
</evidence>
<name>A0A399FXH2_UNCN2</name>
<comment type="similarity">
    <text evidence="4">Belongs to the bacterial secretin family.</text>
</comment>
<evidence type="ECO:0000259" key="7">
    <source>
        <dbReference type="Pfam" id="PF03958"/>
    </source>
</evidence>
<dbReference type="InterPro" id="IPR001775">
    <property type="entry name" value="GspD/PilQ"/>
</dbReference>
<evidence type="ECO:0000259" key="6">
    <source>
        <dbReference type="Pfam" id="PF00263"/>
    </source>
</evidence>
<dbReference type="InterPro" id="IPR004845">
    <property type="entry name" value="T2SS_GspD_CS"/>
</dbReference>
<evidence type="ECO:0000256" key="3">
    <source>
        <dbReference type="ARBA" id="ARBA00023136"/>
    </source>
</evidence>
<gene>
    <name evidence="8" type="ORF">B9J77_00740</name>
</gene>
<dbReference type="PROSITE" id="PS00430">
    <property type="entry name" value="TONB_DEPENDENT_REC_1"/>
    <property type="match status" value="1"/>
</dbReference>
<dbReference type="PRINTS" id="PR00811">
    <property type="entry name" value="BCTERIALGSPD"/>
</dbReference>
<dbReference type="InterPro" id="IPR010916">
    <property type="entry name" value="TonB_box_CS"/>
</dbReference>
<dbReference type="Proteomes" id="UP000266287">
    <property type="component" value="Unassembled WGS sequence"/>
</dbReference>